<comment type="caution">
    <text evidence="5">The sequence shown here is derived from an EMBL/GenBank/DDBJ whole genome shotgun (WGS) entry which is preliminary data.</text>
</comment>
<dbReference type="Gene3D" id="1.10.10.10">
    <property type="entry name" value="Winged helix-like DNA-binding domain superfamily/Winged helix DNA-binding domain"/>
    <property type="match status" value="1"/>
</dbReference>
<keyword evidence="3" id="KW-0804">Transcription</keyword>
<dbReference type="InterPro" id="IPR016032">
    <property type="entry name" value="Sig_transdc_resp-reg_C-effctor"/>
</dbReference>
<evidence type="ECO:0000313" key="6">
    <source>
        <dbReference type="Proteomes" id="UP000076023"/>
    </source>
</evidence>
<dbReference type="SUPFAM" id="SSF46894">
    <property type="entry name" value="C-terminal effector domain of the bipartite response regulators"/>
    <property type="match status" value="1"/>
</dbReference>
<dbReference type="FunCoup" id="A0A146G1F6">
    <property type="interactions" value="124"/>
</dbReference>
<protein>
    <submittedName>
        <fullName evidence="5">Regulatory protein, luxR family</fullName>
    </submittedName>
</protein>
<keyword evidence="6" id="KW-1185">Reference proteome</keyword>
<dbReference type="InterPro" id="IPR036388">
    <property type="entry name" value="WH-like_DNA-bd_sf"/>
</dbReference>
<dbReference type="SMART" id="SM00421">
    <property type="entry name" value="HTH_LUXR"/>
    <property type="match status" value="1"/>
</dbReference>
<name>A0A146G1F6_TERSA</name>
<dbReference type="Proteomes" id="UP000076023">
    <property type="component" value="Unassembled WGS sequence"/>
</dbReference>
<evidence type="ECO:0000256" key="2">
    <source>
        <dbReference type="ARBA" id="ARBA00023125"/>
    </source>
</evidence>
<dbReference type="PROSITE" id="PS50043">
    <property type="entry name" value="HTH_LUXR_2"/>
    <property type="match status" value="1"/>
</dbReference>
<dbReference type="EMBL" id="BDCO01000001">
    <property type="protein sequence ID" value="GAT31490.1"/>
    <property type="molecule type" value="Genomic_DNA"/>
</dbReference>
<gene>
    <name evidence="5" type="ORF">TSACC_138</name>
</gene>
<evidence type="ECO:0000259" key="4">
    <source>
        <dbReference type="PROSITE" id="PS50043"/>
    </source>
</evidence>
<keyword evidence="2" id="KW-0238">DNA-binding</keyword>
<evidence type="ECO:0000256" key="1">
    <source>
        <dbReference type="ARBA" id="ARBA00023015"/>
    </source>
</evidence>
<dbReference type="STRING" id="690879.TSACC_138"/>
<dbReference type="InParanoid" id="A0A146G1F6"/>
<dbReference type="GO" id="GO:0006355">
    <property type="term" value="P:regulation of DNA-templated transcription"/>
    <property type="evidence" value="ECO:0007669"/>
    <property type="project" value="InterPro"/>
</dbReference>
<dbReference type="AlphaFoldDB" id="A0A146G1F6"/>
<evidence type="ECO:0000313" key="5">
    <source>
        <dbReference type="EMBL" id="GAT31490.1"/>
    </source>
</evidence>
<sequence length="247" mass="27802">MNLAILRSRELKAYSEAVERIHAASDTKDFSQSVFSALAELIPASFITSDAYHLASGISRHASSRQGPRGWAERLSELVEKEHPAYFAIRDGLREPLRLDDLISQRRLRRLALYHDVFRPLNGGHQIVLPLVAPGFVAGFTINRDTPFTEEEMCLARLLGPHLALAHLHSRSEMEACRGFPDERTVTPREREVLHWIGQGKRDAEIALILGIARRTVSKHVEHILAKLGCETRTAALSALNEHRREV</sequence>
<dbReference type="GO" id="GO:0003677">
    <property type="term" value="F:DNA binding"/>
    <property type="evidence" value="ECO:0007669"/>
    <property type="project" value="UniProtKB-KW"/>
</dbReference>
<proteinExistence type="predicted"/>
<organism evidence="5 6">
    <name type="scientific">Terrimicrobium sacchariphilum</name>
    <dbReference type="NCBI Taxonomy" id="690879"/>
    <lineage>
        <taxon>Bacteria</taxon>
        <taxon>Pseudomonadati</taxon>
        <taxon>Verrucomicrobiota</taxon>
        <taxon>Terrimicrobiia</taxon>
        <taxon>Terrimicrobiales</taxon>
        <taxon>Terrimicrobiaceae</taxon>
        <taxon>Terrimicrobium</taxon>
    </lineage>
</organism>
<keyword evidence="1" id="KW-0805">Transcription regulation</keyword>
<dbReference type="PANTHER" id="PTHR44688:SF16">
    <property type="entry name" value="DNA-BINDING TRANSCRIPTIONAL ACTIVATOR DEVR_DOSR"/>
    <property type="match status" value="1"/>
</dbReference>
<dbReference type="PRINTS" id="PR00038">
    <property type="entry name" value="HTHLUXR"/>
</dbReference>
<reference evidence="6" key="1">
    <citation type="journal article" date="2017" name="Genome Announc.">
        <title>Draft Genome Sequence of Terrimicrobium sacchariphilum NM-5T, a Facultative Anaerobic Soil Bacterium of the Class Spartobacteria.</title>
        <authorList>
            <person name="Qiu Y.L."/>
            <person name="Tourlousse D.M."/>
            <person name="Matsuura N."/>
            <person name="Ohashi A."/>
            <person name="Sekiguchi Y."/>
        </authorList>
    </citation>
    <scope>NUCLEOTIDE SEQUENCE [LARGE SCALE GENOMIC DNA]</scope>
    <source>
        <strain evidence="6">NM-5</strain>
    </source>
</reference>
<dbReference type="PANTHER" id="PTHR44688">
    <property type="entry name" value="DNA-BINDING TRANSCRIPTIONAL ACTIVATOR DEVR_DOSR"/>
    <property type="match status" value="1"/>
</dbReference>
<evidence type="ECO:0000256" key="3">
    <source>
        <dbReference type="ARBA" id="ARBA00023163"/>
    </source>
</evidence>
<accession>A0A146G1F6</accession>
<dbReference type="CDD" id="cd06170">
    <property type="entry name" value="LuxR_C_like"/>
    <property type="match status" value="1"/>
</dbReference>
<dbReference type="InterPro" id="IPR000792">
    <property type="entry name" value="Tscrpt_reg_LuxR_C"/>
</dbReference>
<feature type="domain" description="HTH luxR-type" evidence="4">
    <location>
        <begin position="179"/>
        <end position="244"/>
    </location>
</feature>
<dbReference type="Pfam" id="PF00196">
    <property type="entry name" value="GerE"/>
    <property type="match status" value="1"/>
</dbReference>